<dbReference type="SUPFAM" id="SSF53474">
    <property type="entry name" value="alpha/beta-Hydrolases"/>
    <property type="match status" value="1"/>
</dbReference>
<sequence>MITELDYLVLSGLSYGDFKDEDIGFSLEEILFLNNKSKERLLSFPNEVWSYGGREIFEKTFHTFLCEWKVIGIMNDTYRQGTEKTGFYAIAFEKHGQIVISYRGTEVSSFGEAYKDFIETDLLIGVDKKPKQLEQGVEFYKEILKIEHKSIALTGHSLGGGIAQYVALISDLKDYGIPKVYTWNAFGINKVGILSLEDFLEFDSIAERKCPSLKNNKILYKRIKSYYYSYLFKLLKKNNYIKDKESIKKISKLEFKVELDEDMKKRLESLFTVANKPLLPFFNKKGEQKNELIISPKVFIDDFFNEDMIYEELIRARKFIKKFKKNNRYDEHVINFVHSEDFTITLYPHLGSTYEIDKGLVRTEEKLHPLLKKMYAFTKSIRSYHMYSVFLPFFNFEGEDRGQIRRELSIDYIATEVRRVIYQENNLSDEFLGFYYNGLELDNENYYKIKKNLLHGMGMSKADIKYLKESIIIIKRMNFEKFKDLWKKVRKKVGSPYIKKDIYDLITFHERHK</sequence>
<reference evidence="1 2" key="1">
    <citation type="submission" date="2018-08" db="EMBL/GenBank/DDBJ databases">
        <title>Draft genome sequence of Psychrilyobacter sp. strain SD5 isolated from Black Sea water.</title>
        <authorList>
            <person name="Yadav S."/>
            <person name="Villanueva L."/>
            <person name="Damste J.S.S."/>
        </authorList>
    </citation>
    <scope>NUCLEOTIDE SEQUENCE [LARGE SCALE GENOMIC DNA]</scope>
    <source>
        <strain evidence="1 2">SD5</strain>
    </source>
</reference>
<accession>A0ABX9KJS0</accession>
<dbReference type="EMBL" id="QUAJ01000003">
    <property type="protein sequence ID" value="REI42693.1"/>
    <property type="molecule type" value="Genomic_DNA"/>
</dbReference>
<proteinExistence type="predicted"/>
<dbReference type="InterPro" id="IPR029058">
    <property type="entry name" value="AB_hydrolase_fold"/>
</dbReference>
<evidence type="ECO:0000313" key="1">
    <source>
        <dbReference type="EMBL" id="REI42693.1"/>
    </source>
</evidence>
<dbReference type="Gene3D" id="3.40.50.1820">
    <property type="entry name" value="alpha/beta hydrolase"/>
    <property type="match status" value="1"/>
</dbReference>
<protein>
    <submittedName>
        <fullName evidence="1">DUF2974 domain-containing protein</fullName>
    </submittedName>
</protein>
<organism evidence="1 2">
    <name type="scientific">Psychrilyobacter piezotolerans</name>
    <dbReference type="NCBI Taxonomy" id="2293438"/>
    <lineage>
        <taxon>Bacteria</taxon>
        <taxon>Fusobacteriati</taxon>
        <taxon>Fusobacteriota</taxon>
        <taxon>Fusobacteriia</taxon>
        <taxon>Fusobacteriales</taxon>
        <taxon>Fusobacteriaceae</taxon>
        <taxon>Psychrilyobacter</taxon>
    </lineage>
</organism>
<gene>
    <name evidence="1" type="ORF">DYH56_02710</name>
</gene>
<keyword evidence="2" id="KW-1185">Reference proteome</keyword>
<evidence type="ECO:0000313" key="2">
    <source>
        <dbReference type="Proteomes" id="UP000263486"/>
    </source>
</evidence>
<dbReference type="Pfam" id="PF26363">
    <property type="entry name" value="Phospholipase-like"/>
    <property type="match status" value="1"/>
</dbReference>
<comment type="caution">
    <text evidence="1">The sequence shown here is derived from an EMBL/GenBank/DDBJ whole genome shotgun (WGS) entry which is preliminary data.</text>
</comment>
<name>A0ABX9KJS0_9FUSO</name>
<dbReference type="RefSeq" id="WP_114641316.1">
    <property type="nucleotide sequence ID" value="NZ_JAACIO010000003.1"/>
</dbReference>
<dbReference type="Proteomes" id="UP000263486">
    <property type="component" value="Unassembled WGS sequence"/>
</dbReference>